<name>A0A4R5G3S7_9STRE</name>
<dbReference type="EMBL" id="SJWY01000314">
    <property type="protein sequence ID" value="TDE69637.1"/>
    <property type="molecule type" value="Genomic_DNA"/>
</dbReference>
<evidence type="ECO:0000313" key="3">
    <source>
        <dbReference type="Proteomes" id="UP000295231"/>
    </source>
</evidence>
<sequence>MKRQNNDGKYTWRITESVPVRDSGGSYYTYYIEEDVPKEYLEISDDNDKFIKYSDDNATSDVTLTLKNKVNPTYPVTGGIGILPFISIGLVILLMAVMLYYMQNRKEI</sequence>
<organism evidence="2 3">
    <name type="scientific">Streptococcus vicugnae</name>
    <dbReference type="NCBI Taxonomy" id="2740579"/>
    <lineage>
        <taxon>Bacteria</taxon>
        <taxon>Bacillati</taxon>
        <taxon>Bacillota</taxon>
        <taxon>Bacilli</taxon>
        <taxon>Lactobacillales</taxon>
        <taxon>Streptococcaceae</taxon>
        <taxon>Streptococcus</taxon>
    </lineage>
</organism>
<keyword evidence="1" id="KW-0812">Transmembrane</keyword>
<gene>
    <name evidence="2" type="ORF">E0E04_08860</name>
</gene>
<dbReference type="AlphaFoldDB" id="A0A4R5G3S7"/>
<comment type="caution">
    <text evidence="2">The sequence shown here is derived from an EMBL/GenBank/DDBJ whole genome shotgun (WGS) entry which is preliminary data.</text>
</comment>
<feature type="transmembrane region" description="Helical" evidence="1">
    <location>
        <begin position="80"/>
        <end position="102"/>
    </location>
</feature>
<dbReference type="Proteomes" id="UP000295231">
    <property type="component" value="Unassembled WGS sequence"/>
</dbReference>
<evidence type="ECO:0000313" key="2">
    <source>
        <dbReference type="EMBL" id="TDE69637.1"/>
    </source>
</evidence>
<protein>
    <submittedName>
        <fullName evidence="2">Uncharacterized protein</fullName>
    </submittedName>
</protein>
<keyword evidence="3" id="KW-1185">Reference proteome</keyword>
<keyword evidence="1" id="KW-0472">Membrane</keyword>
<reference evidence="2 3" key="1">
    <citation type="submission" date="2019-03" db="EMBL/GenBank/DDBJ databases">
        <authorList>
            <person name="Fan P."/>
        </authorList>
    </citation>
    <scope>NUCLEOTIDE SEQUENCE [LARGE SCALE GENOMIC DNA]</scope>
    <source>
        <strain evidence="2 3">KCJ4950</strain>
    </source>
</reference>
<evidence type="ECO:0000256" key="1">
    <source>
        <dbReference type="SAM" id="Phobius"/>
    </source>
</evidence>
<keyword evidence="1" id="KW-1133">Transmembrane helix</keyword>
<proteinExistence type="predicted"/>
<accession>A0A4R5G3S7</accession>